<reference evidence="1" key="1">
    <citation type="journal article" date="2020" name="Stud. Mycol.">
        <title>101 Dothideomycetes genomes: a test case for predicting lifestyles and emergence of pathogens.</title>
        <authorList>
            <person name="Haridas S."/>
            <person name="Albert R."/>
            <person name="Binder M."/>
            <person name="Bloem J."/>
            <person name="Labutti K."/>
            <person name="Salamov A."/>
            <person name="Andreopoulos B."/>
            <person name="Baker S."/>
            <person name="Barry K."/>
            <person name="Bills G."/>
            <person name="Bluhm B."/>
            <person name="Cannon C."/>
            <person name="Castanera R."/>
            <person name="Culley D."/>
            <person name="Daum C."/>
            <person name="Ezra D."/>
            <person name="Gonzalez J."/>
            <person name="Henrissat B."/>
            <person name="Kuo A."/>
            <person name="Liang C."/>
            <person name="Lipzen A."/>
            <person name="Lutzoni F."/>
            <person name="Magnuson J."/>
            <person name="Mondo S."/>
            <person name="Nolan M."/>
            <person name="Ohm R."/>
            <person name="Pangilinan J."/>
            <person name="Park H.-J."/>
            <person name="Ramirez L."/>
            <person name="Alfaro M."/>
            <person name="Sun H."/>
            <person name="Tritt A."/>
            <person name="Yoshinaga Y."/>
            <person name="Zwiers L.-H."/>
            <person name="Turgeon B."/>
            <person name="Goodwin S."/>
            <person name="Spatafora J."/>
            <person name="Crous P."/>
            <person name="Grigoriev I."/>
        </authorList>
    </citation>
    <scope>NUCLEOTIDE SEQUENCE</scope>
    <source>
        <strain evidence="1">CBS 113818</strain>
    </source>
</reference>
<evidence type="ECO:0000313" key="2">
    <source>
        <dbReference type="Proteomes" id="UP000799424"/>
    </source>
</evidence>
<gene>
    <name evidence="1" type="ORF">CC86DRAFT_39121</name>
</gene>
<proteinExistence type="predicted"/>
<dbReference type="Proteomes" id="UP000799424">
    <property type="component" value="Unassembled WGS sequence"/>
</dbReference>
<sequence>MLAANCGIACQAGICWQQDGVWGKLEGRCLYPETLCASWQWWNLLWWEAWPACRHAGFFATRGGIVSHLIILISVSDRLPKQTLKNKCTCYAVLHEFLRHAKKSATINSRPYLRTELPVLPIASDHHEVSLSKLQSRISTLGDSPVFVDL</sequence>
<dbReference type="AlphaFoldDB" id="A0A6A6ZW66"/>
<keyword evidence="2" id="KW-1185">Reference proteome</keyword>
<dbReference type="EMBL" id="MU006228">
    <property type="protein sequence ID" value="KAF2825103.1"/>
    <property type="molecule type" value="Genomic_DNA"/>
</dbReference>
<protein>
    <submittedName>
        <fullName evidence="1">Uncharacterized protein</fullName>
    </submittedName>
</protein>
<evidence type="ECO:0000313" key="1">
    <source>
        <dbReference type="EMBL" id="KAF2825103.1"/>
    </source>
</evidence>
<accession>A0A6A6ZW66</accession>
<name>A0A6A6ZW66_9PLEO</name>
<organism evidence="1 2">
    <name type="scientific">Ophiobolus disseminans</name>
    <dbReference type="NCBI Taxonomy" id="1469910"/>
    <lineage>
        <taxon>Eukaryota</taxon>
        <taxon>Fungi</taxon>
        <taxon>Dikarya</taxon>
        <taxon>Ascomycota</taxon>
        <taxon>Pezizomycotina</taxon>
        <taxon>Dothideomycetes</taxon>
        <taxon>Pleosporomycetidae</taxon>
        <taxon>Pleosporales</taxon>
        <taxon>Pleosporineae</taxon>
        <taxon>Phaeosphaeriaceae</taxon>
        <taxon>Ophiobolus</taxon>
    </lineage>
</organism>